<protein>
    <recommendedName>
        <fullName evidence="1">Alginate export domain-containing protein</fullName>
    </recommendedName>
</protein>
<dbReference type="Pfam" id="PF13372">
    <property type="entry name" value="Alginate_exp"/>
    <property type="match status" value="1"/>
</dbReference>
<accession>A0ABX0V8N6</accession>
<dbReference type="Gene3D" id="2.40.160.100">
    <property type="match status" value="1"/>
</dbReference>
<reference evidence="2 3" key="1">
    <citation type="submission" date="2020-03" db="EMBL/GenBank/DDBJ databases">
        <title>Genomic Encyclopedia of Type Strains, Phase IV (KMG-IV): sequencing the most valuable type-strain genomes for metagenomic binning, comparative biology and taxonomic classification.</title>
        <authorList>
            <person name="Goeker M."/>
        </authorList>
    </citation>
    <scope>NUCLEOTIDE SEQUENCE [LARGE SCALE GENOMIC DNA]</scope>
    <source>
        <strain evidence="2 3">DSM 103870</strain>
    </source>
</reference>
<dbReference type="InterPro" id="IPR025388">
    <property type="entry name" value="Alginate_export_dom"/>
</dbReference>
<dbReference type="RefSeq" id="WP_246225462.1">
    <property type="nucleotide sequence ID" value="NZ_JAASQI010000013.1"/>
</dbReference>
<dbReference type="Proteomes" id="UP001429580">
    <property type="component" value="Unassembled WGS sequence"/>
</dbReference>
<comment type="caution">
    <text evidence="2">The sequence shown here is derived from an EMBL/GenBank/DDBJ whole genome shotgun (WGS) entry which is preliminary data.</text>
</comment>
<evidence type="ECO:0000313" key="3">
    <source>
        <dbReference type="Proteomes" id="UP001429580"/>
    </source>
</evidence>
<feature type="domain" description="Alginate export" evidence="1">
    <location>
        <begin position="128"/>
        <end position="516"/>
    </location>
</feature>
<dbReference type="EMBL" id="JAASQI010000013">
    <property type="protein sequence ID" value="NIJ60130.1"/>
    <property type="molecule type" value="Genomic_DNA"/>
</dbReference>
<evidence type="ECO:0000259" key="1">
    <source>
        <dbReference type="Pfam" id="PF13372"/>
    </source>
</evidence>
<evidence type="ECO:0000313" key="2">
    <source>
        <dbReference type="EMBL" id="NIJ60130.1"/>
    </source>
</evidence>
<dbReference type="SUPFAM" id="SSF56935">
    <property type="entry name" value="Porins"/>
    <property type="match status" value="1"/>
</dbReference>
<proteinExistence type="predicted"/>
<gene>
    <name evidence="2" type="ORF">FHS82_003996</name>
</gene>
<sequence length="523" mass="58519">MGKNESREMVFSAFPNSSISKAPWTPVSPHGRSLLCWKHHRLKVGSAVARRSLSGGRLLLLSLAALAFAQWDYRPALADDARLKQERPSIKADRSREDWSVLADPKLRTQPLDSLKYIPLFSSNPHSYISFGLNLREIFEVSDAPAFGTVRANPRDSYWLQRAQFHIDAHLNENWQVFTQFEDVRAFDKKVIGPNDANRFDLRQAFIGYTQKTDAGTFRVRVGRQDFAFDLERFVSVRDGPNVRQSFDAVWAGWETDAWRFYGLVSRPVQYWDDRPFDDRSSGDAMFSGARVERQLSPTVVASAYYALYQRKNATFLTASGEEDRHILNIRTAGKYAGFDWDAEAMGQIGKVGSADILAWAVGARTGYTFEDLTWSPRIGMQFDVASGDRDASDGTLGTFNPLFPNGFYFSLGGHTGYANLVHIKPSVTVQPTEDLTLMAGVGLLWRQTTQDAVYTLPSLPVAGTAGQGSAWTGAYLQVKADYRFNPNLAGSLEAVRYQVGSALRDAGGRDSNYVRAELKYSW</sequence>
<organism evidence="2 3">
    <name type="scientific">Pseudochelatococcus lubricantis</name>
    <dbReference type="NCBI Taxonomy" id="1538102"/>
    <lineage>
        <taxon>Bacteria</taxon>
        <taxon>Pseudomonadati</taxon>
        <taxon>Pseudomonadota</taxon>
        <taxon>Alphaproteobacteria</taxon>
        <taxon>Hyphomicrobiales</taxon>
        <taxon>Chelatococcaceae</taxon>
        <taxon>Pseudochelatococcus</taxon>
    </lineage>
</organism>
<keyword evidence="3" id="KW-1185">Reference proteome</keyword>
<name>A0ABX0V8N6_9HYPH</name>
<dbReference type="InterPro" id="IPR053728">
    <property type="entry name" value="Alginate_Permeability_Chnl"/>
</dbReference>